<protein>
    <recommendedName>
        <fullName evidence="2">DUF4174 domain-containing protein</fullName>
    </recommendedName>
</protein>
<gene>
    <name evidence="3" type="ORF">BTR14_15580</name>
</gene>
<dbReference type="RefSeq" id="WP_176218687.1">
    <property type="nucleotide sequence ID" value="NZ_MSPX01000013.1"/>
</dbReference>
<dbReference type="Proteomes" id="UP000192652">
    <property type="component" value="Unassembled WGS sequence"/>
</dbReference>
<evidence type="ECO:0000313" key="4">
    <source>
        <dbReference type="Proteomes" id="UP000192652"/>
    </source>
</evidence>
<sequence length="144" mass="15602">MFKSLVTEVLGVGADPVESGASLRDFEWKYRVLVIVQDKTGIEAAAQADSFMAQADALRERDLVLISVAETSARVLFGPTEALTTTHLDAGALLSDLDAAPGTFHIALIGKDGTVKLTSDRPVDPSSIFSRIDQMPMRKDEMRH</sequence>
<dbReference type="Pfam" id="PF13778">
    <property type="entry name" value="DUF4174"/>
    <property type="match status" value="1"/>
</dbReference>
<reference evidence="3 4" key="1">
    <citation type="journal article" date="2017" name="Antonie Van Leeuwenhoek">
        <title>Rhizobium rhizosphaerae sp. nov., a novel species isolated from rice rhizosphere.</title>
        <authorList>
            <person name="Zhao J.J."/>
            <person name="Zhang J."/>
            <person name="Zhang R.J."/>
            <person name="Zhang C.W."/>
            <person name="Yin H.Q."/>
            <person name="Zhang X.X."/>
        </authorList>
    </citation>
    <scope>NUCLEOTIDE SEQUENCE [LARGE SCALE GENOMIC DNA]</scope>
    <source>
        <strain evidence="3 4">RD15</strain>
    </source>
</reference>
<proteinExistence type="predicted"/>
<evidence type="ECO:0000313" key="3">
    <source>
        <dbReference type="EMBL" id="OQP85599.1"/>
    </source>
</evidence>
<dbReference type="EMBL" id="MSPX01000013">
    <property type="protein sequence ID" value="OQP85599.1"/>
    <property type="molecule type" value="Genomic_DNA"/>
</dbReference>
<keyword evidence="4" id="KW-1185">Reference proteome</keyword>
<evidence type="ECO:0000256" key="1">
    <source>
        <dbReference type="ARBA" id="ARBA00022729"/>
    </source>
</evidence>
<name>A0ABX3PAT0_9HYPH</name>
<evidence type="ECO:0000259" key="2">
    <source>
        <dbReference type="Pfam" id="PF13778"/>
    </source>
</evidence>
<comment type="caution">
    <text evidence="3">The sequence shown here is derived from an EMBL/GenBank/DDBJ whole genome shotgun (WGS) entry which is preliminary data.</text>
</comment>
<keyword evidence="1" id="KW-0732">Signal</keyword>
<organism evidence="3 4">
    <name type="scientific">Xaviernesmea rhizosphaerae</name>
    <dbReference type="NCBI Taxonomy" id="1672749"/>
    <lineage>
        <taxon>Bacteria</taxon>
        <taxon>Pseudomonadati</taxon>
        <taxon>Pseudomonadota</taxon>
        <taxon>Alphaproteobacteria</taxon>
        <taxon>Hyphomicrobiales</taxon>
        <taxon>Rhizobiaceae</taxon>
        <taxon>Rhizobium/Agrobacterium group</taxon>
        <taxon>Xaviernesmea</taxon>
    </lineage>
</organism>
<feature type="domain" description="DUF4174" evidence="2">
    <location>
        <begin position="23"/>
        <end position="141"/>
    </location>
</feature>
<accession>A0ABX3PAT0</accession>
<dbReference type="InterPro" id="IPR025232">
    <property type="entry name" value="DUF4174"/>
</dbReference>